<name>A0AAD9X8Z4_9ROSI</name>
<evidence type="ECO:0000256" key="1">
    <source>
        <dbReference type="SAM" id="MobiDB-lite"/>
    </source>
</evidence>
<evidence type="ECO:0000313" key="2">
    <source>
        <dbReference type="EMBL" id="KAK2654962.1"/>
    </source>
</evidence>
<organism evidence="2 3">
    <name type="scientific">Dipteronia dyeriana</name>
    <dbReference type="NCBI Taxonomy" id="168575"/>
    <lineage>
        <taxon>Eukaryota</taxon>
        <taxon>Viridiplantae</taxon>
        <taxon>Streptophyta</taxon>
        <taxon>Embryophyta</taxon>
        <taxon>Tracheophyta</taxon>
        <taxon>Spermatophyta</taxon>
        <taxon>Magnoliopsida</taxon>
        <taxon>eudicotyledons</taxon>
        <taxon>Gunneridae</taxon>
        <taxon>Pentapetalae</taxon>
        <taxon>rosids</taxon>
        <taxon>malvids</taxon>
        <taxon>Sapindales</taxon>
        <taxon>Sapindaceae</taxon>
        <taxon>Hippocastanoideae</taxon>
        <taxon>Acereae</taxon>
        <taxon>Dipteronia</taxon>
    </lineage>
</organism>
<feature type="region of interest" description="Disordered" evidence="1">
    <location>
        <begin position="85"/>
        <end position="115"/>
    </location>
</feature>
<protein>
    <submittedName>
        <fullName evidence="2">Uncharacterized protein</fullName>
    </submittedName>
</protein>
<evidence type="ECO:0000313" key="3">
    <source>
        <dbReference type="Proteomes" id="UP001280121"/>
    </source>
</evidence>
<sequence>MGLEMVAMDMEKDLVTVKGTVSVTERRSYIKKDFKVVVPAKKDIVPIEKKGRETGANGEQETDAGAVDKKGKEVGVVEMIIREKETEPTYKTSKGKDAGAIDRKGKEIGAKRQRL</sequence>
<dbReference type="EMBL" id="JANJYI010000003">
    <property type="protein sequence ID" value="KAK2654962.1"/>
    <property type="molecule type" value="Genomic_DNA"/>
</dbReference>
<feature type="region of interest" description="Disordered" evidence="1">
    <location>
        <begin position="49"/>
        <end position="68"/>
    </location>
</feature>
<comment type="caution">
    <text evidence="2">The sequence shown here is derived from an EMBL/GenBank/DDBJ whole genome shotgun (WGS) entry which is preliminary data.</text>
</comment>
<proteinExistence type="predicted"/>
<dbReference type="AlphaFoldDB" id="A0AAD9X8Z4"/>
<keyword evidence="3" id="KW-1185">Reference proteome</keyword>
<accession>A0AAD9X8Z4</accession>
<dbReference type="Proteomes" id="UP001280121">
    <property type="component" value="Unassembled WGS sequence"/>
</dbReference>
<gene>
    <name evidence="2" type="ORF">Ddye_008014</name>
</gene>
<reference evidence="2" key="1">
    <citation type="journal article" date="2023" name="Plant J.">
        <title>Genome sequences and population genomics provide insights into the demographic history, inbreeding, and mutation load of two 'living fossil' tree species of Dipteronia.</title>
        <authorList>
            <person name="Feng Y."/>
            <person name="Comes H.P."/>
            <person name="Chen J."/>
            <person name="Zhu S."/>
            <person name="Lu R."/>
            <person name="Zhang X."/>
            <person name="Li P."/>
            <person name="Qiu J."/>
            <person name="Olsen K.M."/>
            <person name="Qiu Y."/>
        </authorList>
    </citation>
    <scope>NUCLEOTIDE SEQUENCE</scope>
    <source>
        <strain evidence="2">KIB01</strain>
    </source>
</reference>